<dbReference type="InterPro" id="IPR050469">
    <property type="entry name" value="Diguanylate_Cyclase"/>
</dbReference>
<evidence type="ECO:0000313" key="6">
    <source>
        <dbReference type="Proteomes" id="UP001202827"/>
    </source>
</evidence>
<dbReference type="NCBIfam" id="TIGR00254">
    <property type="entry name" value="GGDEF"/>
    <property type="match status" value="1"/>
</dbReference>
<comment type="catalytic activity">
    <reaction evidence="2">
        <text>2 GTP = 3',3'-c-di-GMP + 2 diphosphate</text>
        <dbReference type="Rhea" id="RHEA:24898"/>
        <dbReference type="ChEBI" id="CHEBI:33019"/>
        <dbReference type="ChEBI" id="CHEBI:37565"/>
        <dbReference type="ChEBI" id="CHEBI:58805"/>
        <dbReference type="EC" id="2.7.7.65"/>
    </reaction>
</comment>
<feature type="transmembrane region" description="Helical" evidence="3">
    <location>
        <begin position="33"/>
        <end position="55"/>
    </location>
</feature>
<dbReference type="SUPFAM" id="SSF55073">
    <property type="entry name" value="Nucleotide cyclase"/>
    <property type="match status" value="1"/>
</dbReference>
<keyword evidence="6" id="KW-1185">Reference proteome</keyword>
<keyword evidence="3" id="KW-1133">Transmembrane helix</keyword>
<feature type="transmembrane region" description="Helical" evidence="3">
    <location>
        <begin position="198"/>
        <end position="221"/>
    </location>
</feature>
<dbReference type="InterPro" id="IPR029787">
    <property type="entry name" value="Nucleotide_cyclase"/>
</dbReference>
<proteinExistence type="predicted"/>
<evidence type="ECO:0000256" key="3">
    <source>
        <dbReference type="SAM" id="Phobius"/>
    </source>
</evidence>
<dbReference type="InterPro" id="IPR048533">
    <property type="entry name" value="VUPS"/>
</dbReference>
<feature type="transmembrane region" description="Helical" evidence="3">
    <location>
        <begin position="166"/>
        <end position="192"/>
    </location>
</feature>
<dbReference type="InterPro" id="IPR000160">
    <property type="entry name" value="GGDEF_dom"/>
</dbReference>
<feature type="transmembrane region" description="Helical" evidence="3">
    <location>
        <begin position="132"/>
        <end position="154"/>
    </location>
</feature>
<keyword evidence="3" id="KW-0812">Transmembrane</keyword>
<keyword evidence="3" id="KW-0472">Membrane</keyword>
<evidence type="ECO:0000256" key="1">
    <source>
        <dbReference type="ARBA" id="ARBA00012528"/>
    </source>
</evidence>
<dbReference type="PANTHER" id="PTHR45138:SF9">
    <property type="entry name" value="DIGUANYLATE CYCLASE DGCM-RELATED"/>
    <property type="match status" value="1"/>
</dbReference>
<feature type="transmembrane region" description="Helical" evidence="3">
    <location>
        <begin position="93"/>
        <end position="112"/>
    </location>
</feature>
<dbReference type="Gene3D" id="3.30.70.270">
    <property type="match status" value="1"/>
</dbReference>
<feature type="transmembrane region" description="Helical" evidence="3">
    <location>
        <begin position="61"/>
        <end position="81"/>
    </location>
</feature>
<dbReference type="PANTHER" id="PTHR45138">
    <property type="entry name" value="REGULATORY COMPONENTS OF SENSORY TRANSDUCTION SYSTEM"/>
    <property type="match status" value="1"/>
</dbReference>
<dbReference type="Pfam" id="PF00990">
    <property type="entry name" value="GGDEF"/>
    <property type="match status" value="1"/>
</dbReference>
<feature type="domain" description="GGDEF" evidence="4">
    <location>
        <begin position="284"/>
        <end position="415"/>
    </location>
</feature>
<evidence type="ECO:0000259" key="4">
    <source>
        <dbReference type="PROSITE" id="PS50887"/>
    </source>
</evidence>
<accession>A0ABT0ISP6</accession>
<dbReference type="RefSeq" id="WP_248683450.1">
    <property type="nucleotide sequence ID" value="NZ_JALPRY010000014.1"/>
</dbReference>
<sequence length="426" mass="46939">MQMFNLALFLCEAVIYFSVMMALLHFRRQLGLGVFLTALGVMHFMETYLAAVYYIELPFGTVSPGSSVFFAGKLMMILLLYLKEDAATVRQPIYGLFLGNLFTVGIAQFLQLQEAAGLPAGRTVDVSFMNEMGWLMVLGTALLYLDSIGIILLYERLGRMFRNHTVLRFAVSGAALLVFDQIGFFIGLSILFDAPASVFVGGMIAKLVAVCVYAGLFAIYLKLDHVPRATQRDLNDIFHDLTFRERYQALLANSGVDGLTSVYDRRRLQEDAPGLIRQCLERGGNCSIAIIDADRFKDINDLFGHLKGDEVLKEVAARLKAASRPTDHLSRFGGEEFVLVLPDTNHDGAMVLAERLRNNVRSAVLRPDGNPVTVSIGVATGPEDGDGFEAFLAAADRRLYQAKTDGRDRVHGRLGSFEAMKGAQPA</sequence>
<reference evidence="5 6" key="1">
    <citation type="submission" date="2022-04" db="EMBL/GenBank/DDBJ databases">
        <title>Rhizobium coralii sp. nov., isolated from coral Turbinaria peltata.</title>
        <authorList>
            <person name="Sun H."/>
        </authorList>
    </citation>
    <scope>NUCLEOTIDE SEQUENCE [LARGE SCALE GENOMIC DNA]</scope>
    <source>
        <strain evidence="5 6">NTR19</strain>
    </source>
</reference>
<dbReference type="Proteomes" id="UP001202827">
    <property type="component" value="Unassembled WGS sequence"/>
</dbReference>
<feature type="transmembrane region" description="Helical" evidence="3">
    <location>
        <begin position="6"/>
        <end position="26"/>
    </location>
</feature>
<gene>
    <name evidence="5" type="ORF">M0654_12855</name>
</gene>
<dbReference type="EC" id="2.7.7.65" evidence="1"/>
<name>A0ABT0ISP6_9HYPH</name>
<dbReference type="CDD" id="cd01949">
    <property type="entry name" value="GGDEF"/>
    <property type="match status" value="1"/>
</dbReference>
<evidence type="ECO:0000256" key="2">
    <source>
        <dbReference type="ARBA" id="ARBA00034247"/>
    </source>
</evidence>
<organism evidence="5 6">
    <name type="scientific">Neorhizobium turbinariae</name>
    <dbReference type="NCBI Taxonomy" id="2937795"/>
    <lineage>
        <taxon>Bacteria</taxon>
        <taxon>Pseudomonadati</taxon>
        <taxon>Pseudomonadota</taxon>
        <taxon>Alphaproteobacteria</taxon>
        <taxon>Hyphomicrobiales</taxon>
        <taxon>Rhizobiaceae</taxon>
        <taxon>Rhizobium/Agrobacterium group</taxon>
        <taxon>Neorhizobium</taxon>
    </lineage>
</organism>
<dbReference type="PROSITE" id="PS50887">
    <property type="entry name" value="GGDEF"/>
    <property type="match status" value="1"/>
</dbReference>
<dbReference type="Pfam" id="PF20973">
    <property type="entry name" value="VUPS"/>
    <property type="match status" value="1"/>
</dbReference>
<protein>
    <recommendedName>
        <fullName evidence="1">diguanylate cyclase</fullName>
        <ecNumber evidence="1">2.7.7.65</ecNumber>
    </recommendedName>
</protein>
<dbReference type="EMBL" id="JALPRY010000014">
    <property type="protein sequence ID" value="MCK8780874.1"/>
    <property type="molecule type" value="Genomic_DNA"/>
</dbReference>
<dbReference type="SMART" id="SM00267">
    <property type="entry name" value="GGDEF"/>
    <property type="match status" value="1"/>
</dbReference>
<comment type="caution">
    <text evidence="5">The sequence shown here is derived from an EMBL/GenBank/DDBJ whole genome shotgun (WGS) entry which is preliminary data.</text>
</comment>
<evidence type="ECO:0000313" key="5">
    <source>
        <dbReference type="EMBL" id="MCK8780874.1"/>
    </source>
</evidence>
<dbReference type="InterPro" id="IPR043128">
    <property type="entry name" value="Rev_trsase/Diguanyl_cyclase"/>
</dbReference>